<dbReference type="SUPFAM" id="SSF52058">
    <property type="entry name" value="L domain-like"/>
    <property type="match status" value="1"/>
</dbReference>
<accession>A0A7J6G6C2</accession>
<comment type="caution">
    <text evidence="1">The sequence shown here is derived from an EMBL/GenBank/DDBJ whole genome shotgun (WGS) entry which is preliminary data.</text>
</comment>
<dbReference type="AlphaFoldDB" id="A0A7J6G6C2"/>
<reference evidence="1 2" key="1">
    <citation type="journal article" date="2020" name="bioRxiv">
        <title>Sequence and annotation of 42 cannabis genomes reveals extensive copy number variation in cannabinoid synthesis and pathogen resistance genes.</title>
        <authorList>
            <person name="Mckernan K.J."/>
            <person name="Helbert Y."/>
            <person name="Kane L.T."/>
            <person name="Ebling H."/>
            <person name="Zhang L."/>
            <person name="Liu B."/>
            <person name="Eaton Z."/>
            <person name="Mclaughlin S."/>
            <person name="Kingan S."/>
            <person name="Baybayan P."/>
            <person name="Concepcion G."/>
            <person name="Jordan M."/>
            <person name="Riva A."/>
            <person name="Barbazuk W."/>
            <person name="Harkins T."/>
        </authorList>
    </citation>
    <scope>NUCLEOTIDE SEQUENCE [LARGE SCALE GENOMIC DNA]</scope>
    <source>
        <strain evidence="2">cv. Jamaican Lion 4</strain>
        <tissue evidence="1">Leaf</tissue>
    </source>
</reference>
<organism evidence="1 2">
    <name type="scientific">Cannabis sativa</name>
    <name type="common">Hemp</name>
    <name type="synonym">Marijuana</name>
    <dbReference type="NCBI Taxonomy" id="3483"/>
    <lineage>
        <taxon>Eukaryota</taxon>
        <taxon>Viridiplantae</taxon>
        <taxon>Streptophyta</taxon>
        <taxon>Embryophyta</taxon>
        <taxon>Tracheophyta</taxon>
        <taxon>Spermatophyta</taxon>
        <taxon>Magnoliopsida</taxon>
        <taxon>eudicotyledons</taxon>
        <taxon>Gunneridae</taxon>
        <taxon>Pentapetalae</taxon>
        <taxon>rosids</taxon>
        <taxon>fabids</taxon>
        <taxon>Rosales</taxon>
        <taxon>Cannabaceae</taxon>
        <taxon>Cannabis</taxon>
    </lineage>
</organism>
<dbReference type="Pfam" id="PF13855">
    <property type="entry name" value="LRR_8"/>
    <property type="match status" value="1"/>
</dbReference>
<dbReference type="PANTHER" id="PTHR48058">
    <property type="entry name" value="LRR RECEPTOR-LIKE SERINE/THREONINE-PROTEIN KINASE FLS2-RELATED"/>
    <property type="match status" value="1"/>
</dbReference>
<proteinExistence type="predicted"/>
<sequence>MVSLKYLNFVEAKFEGKIPHQLGNLSSLSNIILTNREVDMLYADSLHWISSLSSLEYLDLSNDSFLKNGPKSLSSLRYLDISSSNLSSLPDVFFGLKNIHTLILEDNYLDVSVSIPKHGDDFSKHPMHRQNQPKRLNLRQLILPAEDVWLQLSSPENQQNHSIVAV</sequence>
<dbReference type="InterPro" id="IPR032675">
    <property type="entry name" value="LRR_dom_sf"/>
</dbReference>
<dbReference type="EMBL" id="JAATIP010000073">
    <property type="protein sequence ID" value="KAF4378551.1"/>
    <property type="molecule type" value="Genomic_DNA"/>
</dbReference>
<dbReference type="Proteomes" id="UP000525078">
    <property type="component" value="Unassembled WGS sequence"/>
</dbReference>
<evidence type="ECO:0000313" key="2">
    <source>
        <dbReference type="Proteomes" id="UP000525078"/>
    </source>
</evidence>
<evidence type="ECO:0000313" key="1">
    <source>
        <dbReference type="EMBL" id="KAF4378551.1"/>
    </source>
</evidence>
<protein>
    <submittedName>
        <fullName evidence="1">Uncharacterized protein</fullName>
    </submittedName>
</protein>
<dbReference type="Gene3D" id="3.80.10.10">
    <property type="entry name" value="Ribonuclease Inhibitor"/>
    <property type="match status" value="1"/>
</dbReference>
<gene>
    <name evidence="1" type="ORF">F8388_022372</name>
</gene>
<name>A0A7J6G6C2_CANSA</name>
<dbReference type="PANTHER" id="PTHR48058:SF28">
    <property type="entry name" value="OS04G0122000 PROTEIN"/>
    <property type="match status" value="1"/>
</dbReference>
<dbReference type="InterPro" id="IPR001611">
    <property type="entry name" value="Leu-rich_rpt"/>
</dbReference>